<feature type="domain" description="TonB-dependent receptor plug" evidence="10">
    <location>
        <begin position="162"/>
        <end position="253"/>
    </location>
</feature>
<keyword evidence="6 8" id="KW-0472">Membrane</keyword>
<comment type="similarity">
    <text evidence="8">Belongs to the TonB-dependent receptor family.</text>
</comment>
<dbReference type="EMBL" id="ALWO02000040">
    <property type="protein sequence ID" value="EOZ95218.1"/>
    <property type="molecule type" value="Genomic_DNA"/>
</dbReference>
<keyword evidence="12" id="KW-0675">Receptor</keyword>
<evidence type="ECO:0000256" key="2">
    <source>
        <dbReference type="ARBA" id="ARBA00022448"/>
    </source>
</evidence>
<evidence type="ECO:0000259" key="10">
    <source>
        <dbReference type="Pfam" id="PF07715"/>
    </source>
</evidence>
<keyword evidence="2 8" id="KW-0813">Transport</keyword>
<gene>
    <name evidence="12" type="ORF">A33Q_3423</name>
</gene>
<dbReference type="PANTHER" id="PTHR30069">
    <property type="entry name" value="TONB-DEPENDENT OUTER MEMBRANE RECEPTOR"/>
    <property type="match status" value="1"/>
</dbReference>
<evidence type="ECO:0000256" key="6">
    <source>
        <dbReference type="ARBA" id="ARBA00023136"/>
    </source>
</evidence>
<sequence>MLETVLLPTDHIILKTQNMKTFYQLLLSFTFLFLAVSGSTYAQTEEEQAPVYKISGKVMESGSGEPVPYAAVSLVDIETEKSIAGAVADFDGEFVISNFKNGTYKLQVSFMGFQPFASSTINITDSNSNINLGNISLETDAVALEEVTVMGQRDLIEEKVDRTIYNAENDRTLVGGDAADVMRRVPMLSVDLDGNVSMRGSSNILVLINGKQSAIVASNVSEALKQIPAEEIKSIEVITSPSAKYDAEGTGGVINIVTKKNNLQGATLNINSSAGIRGSNLGLNASLKRGKMGWTLGGFGRAGYNIVGAFDNNQMVTNADGTTLNILQSADTRTNMMFGRYNFGWDYEINKYNFMTTSVSFGLRNMQNRQDGLLTETFMEEELVSTLLRDVNVRNLSNNVDVNYNYTKTYEKPIKEFSISGLYSQNNLTNDFINSLYTGTFDDILSRVKNNNLGRNQEFTVQMDYVTPIGDSKTQILEYGAKNILRRAESDFAYFTAQGSDGEFEKVDDINLSNEFSYDQNVTAAYASYMTNFLKHYSFKGGLRYEYTTINADFRNSEIDADIPSYGLLIPSVNLSRKLEKGNMVKAAYNRRVQRPFLNFLNPNINAANPQQITQGNPLLDPELTDNYELSYSTFFKGSSLNFTTYFRNTTGSIQPVRTVMDDDIIYTTYENIGFERAYGFSVFSNVNLSGKFSLNGSIDGYFADLTNGLDDPMFAASNQGFVISGRLFANYSLPNNWQIQSFAFARGRQVQLQGFAGGFGMYSLNLNKQFNEKRGSIGFGAENFVTREMVIRNELNTPMIMQQGSNTLRNMNFKINFNYRIGKLSMDGPRRRKRGVTNDDIKEGDSGASGAMMNNN</sequence>
<keyword evidence="13" id="KW-1185">Reference proteome</keyword>
<dbReference type="SUPFAM" id="SSF49464">
    <property type="entry name" value="Carboxypeptidase regulatory domain-like"/>
    <property type="match status" value="1"/>
</dbReference>
<dbReference type="Gene3D" id="2.60.40.1120">
    <property type="entry name" value="Carboxypeptidase-like, regulatory domain"/>
    <property type="match status" value="1"/>
</dbReference>
<dbReference type="InterPro" id="IPR039426">
    <property type="entry name" value="TonB-dep_rcpt-like"/>
</dbReference>
<accession>S2DZH7</accession>
<dbReference type="GO" id="GO:0015344">
    <property type="term" value="F:siderophore uptake transmembrane transporter activity"/>
    <property type="evidence" value="ECO:0007669"/>
    <property type="project" value="TreeGrafter"/>
</dbReference>
<comment type="caution">
    <text evidence="12">The sequence shown here is derived from an EMBL/GenBank/DDBJ whole genome shotgun (WGS) entry which is preliminary data.</text>
</comment>
<reference evidence="12 13" key="1">
    <citation type="journal article" date="2013" name="Genome Announc.">
        <title>Draft Genome Sequence of Indibacter alkaliphilus Strain LW1T, Isolated from Lonar Lake, a Haloalkaline Lake in the Buldana District of Maharashtra, India.</title>
        <authorList>
            <person name="Singh A."/>
            <person name="Kumar Jangir P."/>
            <person name="Sharma R."/>
            <person name="Singh A."/>
            <person name="Kumar Pinnaka A."/>
            <person name="Shivaji S."/>
        </authorList>
    </citation>
    <scope>NUCLEOTIDE SEQUENCE [LARGE SCALE GENOMIC DNA]</scope>
    <source>
        <strain evidence="13">CCUG 57479 / KCTC 22604 / LW1</strain>
    </source>
</reference>
<feature type="domain" description="Outer membrane protein beta-barrel" evidence="11">
    <location>
        <begin position="409"/>
        <end position="820"/>
    </location>
</feature>
<dbReference type="SUPFAM" id="SSF56935">
    <property type="entry name" value="Porins"/>
    <property type="match status" value="1"/>
</dbReference>
<dbReference type="InterPro" id="IPR008969">
    <property type="entry name" value="CarboxyPept-like_regulatory"/>
</dbReference>
<keyword evidence="4 8" id="KW-0812">Transmembrane</keyword>
<dbReference type="Gene3D" id="2.170.130.10">
    <property type="entry name" value="TonB-dependent receptor, plug domain"/>
    <property type="match status" value="1"/>
</dbReference>
<name>S2DZH7_INDAL</name>
<evidence type="ECO:0000313" key="13">
    <source>
        <dbReference type="Proteomes" id="UP000006073"/>
    </source>
</evidence>
<evidence type="ECO:0000256" key="3">
    <source>
        <dbReference type="ARBA" id="ARBA00022452"/>
    </source>
</evidence>
<feature type="region of interest" description="Disordered" evidence="9">
    <location>
        <begin position="827"/>
        <end position="857"/>
    </location>
</feature>
<dbReference type="eggNOG" id="COG4771">
    <property type="taxonomic scope" value="Bacteria"/>
</dbReference>
<dbReference type="Proteomes" id="UP000006073">
    <property type="component" value="Unassembled WGS sequence"/>
</dbReference>
<evidence type="ECO:0000256" key="5">
    <source>
        <dbReference type="ARBA" id="ARBA00022729"/>
    </source>
</evidence>
<feature type="compositionally biased region" description="Basic and acidic residues" evidence="9">
    <location>
        <begin position="837"/>
        <end position="846"/>
    </location>
</feature>
<dbReference type="InterPro" id="IPR036942">
    <property type="entry name" value="Beta-barrel_TonB_sf"/>
</dbReference>
<evidence type="ECO:0000256" key="8">
    <source>
        <dbReference type="PROSITE-ProRule" id="PRU01360"/>
    </source>
</evidence>
<dbReference type="PANTHER" id="PTHR30069:SF29">
    <property type="entry name" value="HEMOGLOBIN AND HEMOGLOBIN-HAPTOGLOBIN-BINDING PROTEIN 1-RELATED"/>
    <property type="match status" value="1"/>
</dbReference>
<dbReference type="InterPro" id="IPR012910">
    <property type="entry name" value="Plug_dom"/>
</dbReference>
<dbReference type="Gene3D" id="2.40.170.20">
    <property type="entry name" value="TonB-dependent receptor, beta-barrel domain"/>
    <property type="match status" value="1"/>
</dbReference>
<proteinExistence type="inferred from homology"/>
<organism evidence="12 13">
    <name type="scientific">Indibacter alkaliphilus (strain CCUG 57479 / KCTC 22604 / LW1)</name>
    <dbReference type="NCBI Taxonomy" id="1189612"/>
    <lineage>
        <taxon>Bacteria</taxon>
        <taxon>Pseudomonadati</taxon>
        <taxon>Bacteroidota</taxon>
        <taxon>Cytophagia</taxon>
        <taxon>Cytophagales</taxon>
        <taxon>Cyclobacteriaceae</taxon>
    </lineage>
</organism>
<evidence type="ECO:0000313" key="12">
    <source>
        <dbReference type="EMBL" id="EOZ95218.1"/>
    </source>
</evidence>
<dbReference type="InterPro" id="IPR037066">
    <property type="entry name" value="Plug_dom_sf"/>
</dbReference>
<dbReference type="STRING" id="1189612.A33Q_3423"/>
<dbReference type="GO" id="GO:0009279">
    <property type="term" value="C:cell outer membrane"/>
    <property type="evidence" value="ECO:0007669"/>
    <property type="project" value="UniProtKB-SubCell"/>
</dbReference>
<dbReference type="PROSITE" id="PS52016">
    <property type="entry name" value="TONB_DEPENDENT_REC_3"/>
    <property type="match status" value="1"/>
</dbReference>
<dbReference type="Pfam" id="PF14905">
    <property type="entry name" value="OMP_b-brl_3"/>
    <property type="match status" value="1"/>
</dbReference>
<dbReference type="Pfam" id="PF13715">
    <property type="entry name" value="CarbopepD_reg_2"/>
    <property type="match status" value="1"/>
</dbReference>
<dbReference type="InterPro" id="IPR041700">
    <property type="entry name" value="OMP_b-brl_3"/>
</dbReference>
<dbReference type="AlphaFoldDB" id="S2DZH7"/>
<evidence type="ECO:0000256" key="7">
    <source>
        <dbReference type="ARBA" id="ARBA00023237"/>
    </source>
</evidence>
<evidence type="ECO:0000256" key="9">
    <source>
        <dbReference type="SAM" id="MobiDB-lite"/>
    </source>
</evidence>
<keyword evidence="7 8" id="KW-0998">Cell outer membrane</keyword>
<keyword evidence="3 8" id="KW-1134">Transmembrane beta strand</keyword>
<keyword evidence="5" id="KW-0732">Signal</keyword>
<comment type="subcellular location">
    <subcellularLocation>
        <location evidence="1 8">Cell outer membrane</location>
        <topology evidence="1 8">Multi-pass membrane protein</topology>
    </subcellularLocation>
</comment>
<dbReference type="Pfam" id="PF07715">
    <property type="entry name" value="Plug"/>
    <property type="match status" value="1"/>
</dbReference>
<evidence type="ECO:0000256" key="4">
    <source>
        <dbReference type="ARBA" id="ARBA00022692"/>
    </source>
</evidence>
<evidence type="ECO:0000256" key="1">
    <source>
        <dbReference type="ARBA" id="ARBA00004571"/>
    </source>
</evidence>
<evidence type="ECO:0000259" key="11">
    <source>
        <dbReference type="Pfam" id="PF14905"/>
    </source>
</evidence>
<protein>
    <submittedName>
        <fullName evidence="12">TonB-dependent receptor</fullName>
    </submittedName>
</protein>
<dbReference type="GO" id="GO:0044718">
    <property type="term" value="P:siderophore transmembrane transport"/>
    <property type="evidence" value="ECO:0007669"/>
    <property type="project" value="TreeGrafter"/>
</dbReference>